<evidence type="ECO:0000256" key="3">
    <source>
        <dbReference type="ARBA" id="ARBA00023159"/>
    </source>
</evidence>
<dbReference type="EMBL" id="CP041040">
    <property type="protein sequence ID" value="QDE36254.1"/>
    <property type="molecule type" value="Genomic_DNA"/>
</dbReference>
<dbReference type="InterPro" id="IPR020449">
    <property type="entry name" value="Tscrpt_reg_AraC-type_HTH"/>
</dbReference>
<keyword evidence="3" id="KW-0010">Activator</keyword>
<keyword evidence="4" id="KW-0804">Transcription</keyword>
<accession>A0A4Y5YTX2</accession>
<gene>
    <name evidence="6" type="ORF">FIV50_16555</name>
</gene>
<evidence type="ECO:0000313" key="6">
    <source>
        <dbReference type="EMBL" id="QDE36254.1"/>
    </source>
</evidence>
<dbReference type="Proteomes" id="UP000316125">
    <property type="component" value="Chromosome"/>
</dbReference>
<dbReference type="Pfam" id="PF02311">
    <property type="entry name" value="AraC_binding"/>
    <property type="match status" value="1"/>
</dbReference>
<dbReference type="PANTHER" id="PTHR46796:SF7">
    <property type="entry name" value="ARAC FAMILY TRANSCRIPTIONAL REGULATOR"/>
    <property type="match status" value="1"/>
</dbReference>
<dbReference type="InterPro" id="IPR018062">
    <property type="entry name" value="HTH_AraC-typ_CS"/>
</dbReference>
<dbReference type="InterPro" id="IPR009057">
    <property type="entry name" value="Homeodomain-like_sf"/>
</dbReference>
<proteinExistence type="predicted"/>
<dbReference type="InterPro" id="IPR037923">
    <property type="entry name" value="HTH-like"/>
</dbReference>
<dbReference type="Gene3D" id="1.10.10.60">
    <property type="entry name" value="Homeodomain-like"/>
    <property type="match status" value="2"/>
</dbReference>
<keyword evidence="1" id="KW-0805">Transcription regulation</keyword>
<dbReference type="SMART" id="SM00342">
    <property type="entry name" value="HTH_ARAC"/>
    <property type="match status" value="1"/>
</dbReference>
<sequence>MDETTGRDIAAHSPGLARRAEGFADQRLCVVPRPQVELALAAPVTRRLTVTDAGLFPHAEGHLRRRPHGASETIVLVCVGGAGVVTFGGDEYTLSPGASIAIPAGTPHEYRSSDRDPWTIWWLHVRGTDAAELTTPAGVSRLVRLRAADRVVALFDELLTLLERRISPAHLLAASGIAWNLLTRITVDSTLPAEGSPLERAMRYLETRIDGSIQVADLAALVDLSPSHLSALFRQATGGGPAAFHTSLKMGRARALLDATNLSIAEIAASVGYSDPLYFSRQFRRVHDVSPTAYRDQHKG</sequence>
<evidence type="ECO:0000256" key="4">
    <source>
        <dbReference type="ARBA" id="ARBA00023163"/>
    </source>
</evidence>
<dbReference type="OrthoDB" id="3186094at2"/>
<dbReference type="GO" id="GO:0003700">
    <property type="term" value="F:DNA-binding transcription factor activity"/>
    <property type="evidence" value="ECO:0007669"/>
    <property type="project" value="InterPro"/>
</dbReference>
<dbReference type="InterPro" id="IPR018060">
    <property type="entry name" value="HTH_AraC"/>
</dbReference>
<protein>
    <submittedName>
        <fullName evidence="6">Helix-turn-helix domain-containing protein</fullName>
    </submittedName>
</protein>
<reference evidence="6 7" key="1">
    <citation type="submission" date="2019-06" db="EMBL/GenBank/DDBJ databases">
        <title>Complete genome of Microbacterium foliorum M2.</title>
        <authorList>
            <person name="Cao G."/>
        </authorList>
    </citation>
    <scope>NUCLEOTIDE SEQUENCE [LARGE SCALE GENOMIC DNA]</scope>
    <source>
        <strain evidence="6 7">M2</strain>
    </source>
</reference>
<keyword evidence="2" id="KW-0238">DNA-binding</keyword>
<dbReference type="PANTHER" id="PTHR46796">
    <property type="entry name" value="HTH-TYPE TRANSCRIPTIONAL ACTIVATOR RHAS-RELATED"/>
    <property type="match status" value="1"/>
</dbReference>
<dbReference type="Gene3D" id="2.60.120.280">
    <property type="entry name" value="Regulatory protein AraC"/>
    <property type="match status" value="1"/>
</dbReference>
<evidence type="ECO:0000256" key="1">
    <source>
        <dbReference type="ARBA" id="ARBA00023015"/>
    </source>
</evidence>
<feature type="domain" description="HTH araC/xylS-type" evidence="5">
    <location>
        <begin position="199"/>
        <end position="297"/>
    </location>
</feature>
<name>A0A4Y5YTX2_9MICO</name>
<dbReference type="PRINTS" id="PR00032">
    <property type="entry name" value="HTHARAC"/>
</dbReference>
<evidence type="ECO:0000256" key="2">
    <source>
        <dbReference type="ARBA" id="ARBA00023125"/>
    </source>
</evidence>
<dbReference type="InterPro" id="IPR050204">
    <property type="entry name" value="AraC_XylS_family_regulators"/>
</dbReference>
<dbReference type="GO" id="GO:0043565">
    <property type="term" value="F:sequence-specific DNA binding"/>
    <property type="evidence" value="ECO:0007669"/>
    <property type="project" value="InterPro"/>
</dbReference>
<dbReference type="Pfam" id="PF12833">
    <property type="entry name" value="HTH_18"/>
    <property type="match status" value="1"/>
</dbReference>
<dbReference type="RefSeq" id="WP_140038383.1">
    <property type="nucleotide sequence ID" value="NZ_CP041040.1"/>
</dbReference>
<organism evidence="6 7">
    <name type="scientific">Microbacterium foliorum</name>
    <dbReference type="NCBI Taxonomy" id="104336"/>
    <lineage>
        <taxon>Bacteria</taxon>
        <taxon>Bacillati</taxon>
        <taxon>Actinomycetota</taxon>
        <taxon>Actinomycetes</taxon>
        <taxon>Micrococcales</taxon>
        <taxon>Microbacteriaceae</taxon>
        <taxon>Microbacterium</taxon>
    </lineage>
</organism>
<dbReference type="AlphaFoldDB" id="A0A4Y5YTX2"/>
<evidence type="ECO:0000313" key="7">
    <source>
        <dbReference type="Proteomes" id="UP000316125"/>
    </source>
</evidence>
<dbReference type="SUPFAM" id="SSF51215">
    <property type="entry name" value="Regulatory protein AraC"/>
    <property type="match status" value="1"/>
</dbReference>
<dbReference type="InterPro" id="IPR003313">
    <property type="entry name" value="AraC-bd"/>
</dbReference>
<dbReference type="CDD" id="cd06986">
    <property type="entry name" value="cupin_MmsR-like_N"/>
    <property type="match status" value="1"/>
</dbReference>
<evidence type="ECO:0000259" key="5">
    <source>
        <dbReference type="PROSITE" id="PS01124"/>
    </source>
</evidence>
<dbReference type="SUPFAM" id="SSF46689">
    <property type="entry name" value="Homeodomain-like"/>
    <property type="match status" value="2"/>
</dbReference>
<dbReference type="PROSITE" id="PS00041">
    <property type="entry name" value="HTH_ARAC_FAMILY_1"/>
    <property type="match status" value="1"/>
</dbReference>
<dbReference type="PROSITE" id="PS01124">
    <property type="entry name" value="HTH_ARAC_FAMILY_2"/>
    <property type="match status" value="1"/>
</dbReference>